<comment type="caution">
    <text evidence="2">The sequence shown here is derived from an EMBL/GenBank/DDBJ whole genome shotgun (WGS) entry which is preliminary data.</text>
</comment>
<reference evidence="2" key="1">
    <citation type="submission" date="2021-06" db="EMBL/GenBank/DDBJ databases">
        <authorList>
            <person name="Hodson N. C."/>
            <person name="Mongue J. A."/>
            <person name="Jaron S. K."/>
        </authorList>
    </citation>
    <scope>NUCLEOTIDE SEQUENCE</scope>
</reference>
<dbReference type="Proteomes" id="UP000708208">
    <property type="component" value="Unassembled WGS sequence"/>
</dbReference>
<dbReference type="EMBL" id="CAJVCH010055677">
    <property type="protein sequence ID" value="CAG7718742.1"/>
    <property type="molecule type" value="Genomic_DNA"/>
</dbReference>
<dbReference type="AlphaFoldDB" id="A0A8J2NUC8"/>
<feature type="compositionally biased region" description="Polar residues" evidence="1">
    <location>
        <begin position="1"/>
        <end position="19"/>
    </location>
</feature>
<organism evidence="2 3">
    <name type="scientific">Allacma fusca</name>
    <dbReference type="NCBI Taxonomy" id="39272"/>
    <lineage>
        <taxon>Eukaryota</taxon>
        <taxon>Metazoa</taxon>
        <taxon>Ecdysozoa</taxon>
        <taxon>Arthropoda</taxon>
        <taxon>Hexapoda</taxon>
        <taxon>Collembola</taxon>
        <taxon>Symphypleona</taxon>
        <taxon>Sminthuridae</taxon>
        <taxon>Allacma</taxon>
    </lineage>
</organism>
<accession>A0A8J2NUC8</accession>
<evidence type="ECO:0000256" key="1">
    <source>
        <dbReference type="SAM" id="MobiDB-lite"/>
    </source>
</evidence>
<gene>
    <name evidence="2" type="ORF">AFUS01_LOCUS8113</name>
</gene>
<sequence>MQPSACDVDTSTESAQNSEVDTEESEQEALGSDNGSMRTYLERMREINYIKDSMCNLLTMHSRSLGNEGETDTCVVN</sequence>
<protein>
    <submittedName>
        <fullName evidence="2">Uncharacterized protein</fullName>
    </submittedName>
</protein>
<evidence type="ECO:0000313" key="2">
    <source>
        <dbReference type="EMBL" id="CAG7718742.1"/>
    </source>
</evidence>
<feature type="region of interest" description="Disordered" evidence="1">
    <location>
        <begin position="1"/>
        <end position="37"/>
    </location>
</feature>
<keyword evidence="3" id="KW-1185">Reference proteome</keyword>
<proteinExistence type="predicted"/>
<evidence type="ECO:0000313" key="3">
    <source>
        <dbReference type="Proteomes" id="UP000708208"/>
    </source>
</evidence>
<name>A0A8J2NUC8_9HEXA</name>